<protein>
    <recommendedName>
        <fullName evidence="1">AbiEi antitoxin N-terminal domain-containing protein</fullName>
    </recommendedName>
</protein>
<evidence type="ECO:0000313" key="2">
    <source>
        <dbReference type="EMBL" id="TCC15763.1"/>
    </source>
</evidence>
<evidence type="ECO:0000259" key="1">
    <source>
        <dbReference type="Pfam" id="PF13338"/>
    </source>
</evidence>
<sequence length="252" mass="27080">MRAVDVLETLELLGSSQWGLVTTTQAHHAGVSKMHLSRLADHGTVQRVRHGVYALPSADAGPLQGLRAAWLATGSKPAGNQPLAVVSGESAAAVHGLGDLLPSKYEFATAVRRQTTQPDTRYRKRDLPDEDIIRVNGLPVTTVARTVNDLATGGTDFDHLSTVVRDALTTHNIPSADLADALDPAAARFGSPDGNTLLADLLKAAGYRPDIRVMELMASEELLRAVAPDLDNLVRQAVANHLRQEARGWRNR</sequence>
<dbReference type="Pfam" id="PF13338">
    <property type="entry name" value="AbiEi_4"/>
    <property type="match status" value="1"/>
</dbReference>
<gene>
    <name evidence="2" type="ORF">E0H58_41990</name>
</gene>
<dbReference type="RefSeq" id="WP_131469197.1">
    <property type="nucleotide sequence ID" value="NZ_SJJY01000016.1"/>
</dbReference>
<accession>A0ABY1ZRR5</accession>
<keyword evidence="3" id="KW-1185">Reference proteome</keyword>
<comment type="caution">
    <text evidence="2">The sequence shown here is derived from an EMBL/GenBank/DDBJ whole genome shotgun (WGS) entry which is preliminary data.</text>
</comment>
<dbReference type="Proteomes" id="UP000292385">
    <property type="component" value="Unassembled WGS sequence"/>
</dbReference>
<name>A0ABY1ZRR5_9ACTN</name>
<feature type="domain" description="AbiEi antitoxin N-terminal" evidence="1">
    <location>
        <begin position="15"/>
        <end position="56"/>
    </location>
</feature>
<organism evidence="2 3">
    <name type="scientific">Kribbella speibonae</name>
    <dbReference type="NCBI Taxonomy" id="1572660"/>
    <lineage>
        <taxon>Bacteria</taxon>
        <taxon>Bacillati</taxon>
        <taxon>Actinomycetota</taxon>
        <taxon>Actinomycetes</taxon>
        <taxon>Propionibacteriales</taxon>
        <taxon>Kribbellaceae</taxon>
        <taxon>Kribbella</taxon>
    </lineage>
</organism>
<dbReference type="InterPro" id="IPR025159">
    <property type="entry name" value="AbiEi_N"/>
</dbReference>
<evidence type="ECO:0000313" key="3">
    <source>
        <dbReference type="Proteomes" id="UP000292385"/>
    </source>
</evidence>
<proteinExistence type="predicted"/>
<dbReference type="EMBL" id="SJJY01000016">
    <property type="protein sequence ID" value="TCC15763.1"/>
    <property type="molecule type" value="Genomic_DNA"/>
</dbReference>
<reference evidence="2 3" key="1">
    <citation type="submission" date="2019-02" db="EMBL/GenBank/DDBJ databases">
        <title>Kribbella capetownensis sp. nov. and Kribbella speibonae sp. nov., isolated from soil.</title>
        <authorList>
            <person name="Curtis S.M."/>
            <person name="Norton I."/>
            <person name="Everest G.J."/>
            <person name="Meyers P.R."/>
        </authorList>
    </citation>
    <scope>NUCLEOTIDE SEQUENCE [LARGE SCALE GENOMIC DNA]</scope>
    <source>
        <strain evidence="2 3">SK5</strain>
    </source>
</reference>